<name>A0A6V7QBL2_ANACO</name>
<gene>
    <name evidence="2" type="ORF">CB5_LOCUS23592</name>
</gene>
<dbReference type="EMBL" id="LR862135">
    <property type="protein sequence ID" value="CAD1840381.1"/>
    <property type="molecule type" value="Genomic_DNA"/>
</dbReference>
<protein>
    <recommendedName>
        <fullName evidence="1">Integrase catalytic domain-containing protein</fullName>
    </recommendedName>
</protein>
<dbReference type="InterPro" id="IPR001584">
    <property type="entry name" value="Integrase_cat-core"/>
</dbReference>
<dbReference type="AlphaFoldDB" id="A0A6V7QBL2"/>
<feature type="domain" description="Integrase catalytic" evidence="1">
    <location>
        <begin position="1"/>
        <end position="70"/>
    </location>
</feature>
<dbReference type="GO" id="GO:0015074">
    <property type="term" value="P:DNA integration"/>
    <property type="evidence" value="ECO:0007669"/>
    <property type="project" value="InterPro"/>
</dbReference>
<sequence length="113" mass="13455">MATQKNIIEFVEDYIIHHFRIPKTITTDQRTMFIGQQFSRFLESRQSKLLHSSPYYAQAKEQAEAVNKVIIYLMKRHIEKHSSGARSSPRSENDKPINQKYLKKYYPFTWDGE</sequence>
<dbReference type="PANTHER" id="PTHR37984:SF5">
    <property type="entry name" value="PROTEIN NYNRIN-LIKE"/>
    <property type="match status" value="1"/>
</dbReference>
<evidence type="ECO:0000259" key="1">
    <source>
        <dbReference type="PROSITE" id="PS50994"/>
    </source>
</evidence>
<dbReference type="SUPFAM" id="SSF53098">
    <property type="entry name" value="Ribonuclease H-like"/>
    <property type="match status" value="1"/>
</dbReference>
<dbReference type="InterPro" id="IPR036397">
    <property type="entry name" value="RNaseH_sf"/>
</dbReference>
<dbReference type="PROSITE" id="PS50994">
    <property type="entry name" value="INTEGRASE"/>
    <property type="match status" value="1"/>
</dbReference>
<accession>A0A6V7QBL2</accession>
<dbReference type="Gene3D" id="3.30.420.10">
    <property type="entry name" value="Ribonuclease H-like superfamily/Ribonuclease H"/>
    <property type="match status" value="1"/>
</dbReference>
<dbReference type="GO" id="GO:0003676">
    <property type="term" value="F:nucleic acid binding"/>
    <property type="evidence" value="ECO:0007669"/>
    <property type="project" value="InterPro"/>
</dbReference>
<dbReference type="InterPro" id="IPR050951">
    <property type="entry name" value="Retrovirus_Pol_polyprotein"/>
</dbReference>
<dbReference type="InterPro" id="IPR012337">
    <property type="entry name" value="RNaseH-like_sf"/>
</dbReference>
<reference evidence="2" key="1">
    <citation type="submission" date="2020-07" db="EMBL/GenBank/DDBJ databases">
        <authorList>
            <person name="Lin J."/>
        </authorList>
    </citation>
    <scope>NUCLEOTIDE SEQUENCE</scope>
</reference>
<organism evidence="2">
    <name type="scientific">Ananas comosus var. bracteatus</name>
    <name type="common">red pineapple</name>
    <dbReference type="NCBI Taxonomy" id="296719"/>
    <lineage>
        <taxon>Eukaryota</taxon>
        <taxon>Viridiplantae</taxon>
        <taxon>Streptophyta</taxon>
        <taxon>Embryophyta</taxon>
        <taxon>Tracheophyta</taxon>
        <taxon>Spermatophyta</taxon>
        <taxon>Magnoliopsida</taxon>
        <taxon>Liliopsida</taxon>
        <taxon>Poales</taxon>
        <taxon>Bromeliaceae</taxon>
        <taxon>Bromelioideae</taxon>
        <taxon>Ananas</taxon>
    </lineage>
</organism>
<evidence type="ECO:0000313" key="2">
    <source>
        <dbReference type="EMBL" id="CAD1840381.1"/>
    </source>
</evidence>
<proteinExistence type="predicted"/>
<dbReference type="PANTHER" id="PTHR37984">
    <property type="entry name" value="PROTEIN CBG26694"/>
    <property type="match status" value="1"/>
</dbReference>